<keyword evidence="1" id="KW-1133">Transmembrane helix</keyword>
<evidence type="ECO:0000313" key="3">
    <source>
        <dbReference type="Proteomes" id="UP001219518"/>
    </source>
</evidence>
<reference evidence="2" key="2">
    <citation type="journal article" date="2023" name="BMC Genomics">
        <title>Pest status, molecular evolution, and epigenetic factors derived from the genome assembly of Frankliniella fusca, a thysanopteran phytovirus vector.</title>
        <authorList>
            <person name="Catto M.A."/>
            <person name="Labadie P.E."/>
            <person name="Jacobson A.L."/>
            <person name="Kennedy G.G."/>
            <person name="Srinivasan R."/>
            <person name="Hunt B.G."/>
        </authorList>
    </citation>
    <scope>NUCLEOTIDE SEQUENCE</scope>
    <source>
        <strain evidence="2">PL_HMW_Pooled</strain>
    </source>
</reference>
<organism evidence="2 3">
    <name type="scientific">Frankliniella fusca</name>
    <dbReference type="NCBI Taxonomy" id="407009"/>
    <lineage>
        <taxon>Eukaryota</taxon>
        <taxon>Metazoa</taxon>
        <taxon>Ecdysozoa</taxon>
        <taxon>Arthropoda</taxon>
        <taxon>Hexapoda</taxon>
        <taxon>Insecta</taxon>
        <taxon>Pterygota</taxon>
        <taxon>Neoptera</taxon>
        <taxon>Paraneoptera</taxon>
        <taxon>Thysanoptera</taxon>
        <taxon>Terebrantia</taxon>
        <taxon>Thripoidea</taxon>
        <taxon>Thripidae</taxon>
        <taxon>Frankliniella</taxon>
    </lineage>
</organism>
<dbReference type="PANTHER" id="PTHR15868">
    <property type="entry name" value="SIMILAR TO RIKEN CDNA 6430571L13 GENE, SIMILAR TO G20 PROTEIN"/>
    <property type="match status" value="1"/>
</dbReference>
<keyword evidence="3" id="KW-1185">Reference proteome</keyword>
<sequence length="128" mass="14962">MHNGALNFTFKLPVLSTSTSLPNLHPLPKHETEHWHGTVQLIIVPVVAFAIVIILSGLHIDQFLLQVILYRKKRRNDQLRHHLMPLYDFDASDDDQEWETELLDEFMEQQSVRMGYKSIEFLPSLNRS</sequence>
<keyword evidence="1" id="KW-0472">Membrane</keyword>
<reference evidence="2" key="1">
    <citation type="submission" date="2021-07" db="EMBL/GenBank/DDBJ databases">
        <authorList>
            <person name="Catto M.A."/>
            <person name="Jacobson A."/>
            <person name="Kennedy G."/>
            <person name="Labadie P."/>
            <person name="Hunt B.G."/>
            <person name="Srinivasan R."/>
        </authorList>
    </citation>
    <scope>NUCLEOTIDE SEQUENCE</scope>
    <source>
        <strain evidence="2">PL_HMW_Pooled</strain>
        <tissue evidence="2">Head</tissue>
    </source>
</reference>
<dbReference type="AlphaFoldDB" id="A0AAE1LBL6"/>
<proteinExistence type="predicted"/>
<evidence type="ECO:0000313" key="2">
    <source>
        <dbReference type="EMBL" id="KAK3912799.1"/>
    </source>
</evidence>
<dbReference type="Proteomes" id="UP001219518">
    <property type="component" value="Unassembled WGS sequence"/>
</dbReference>
<comment type="caution">
    <text evidence="2">The sequence shown here is derived from an EMBL/GenBank/DDBJ whole genome shotgun (WGS) entry which is preliminary data.</text>
</comment>
<accession>A0AAE1LBL6</accession>
<evidence type="ECO:0000256" key="1">
    <source>
        <dbReference type="SAM" id="Phobius"/>
    </source>
</evidence>
<gene>
    <name evidence="2" type="ORF">KUF71_004749</name>
</gene>
<dbReference type="EMBL" id="JAHWGI010000302">
    <property type="protein sequence ID" value="KAK3912799.1"/>
    <property type="molecule type" value="Genomic_DNA"/>
</dbReference>
<name>A0AAE1LBL6_9NEOP</name>
<dbReference type="InterPro" id="IPR042351">
    <property type="entry name" value="C3orf18-like"/>
</dbReference>
<feature type="transmembrane region" description="Helical" evidence="1">
    <location>
        <begin position="42"/>
        <end position="70"/>
    </location>
</feature>
<keyword evidence="1" id="KW-0812">Transmembrane</keyword>
<protein>
    <submittedName>
        <fullName evidence="2">Small integral membrane protein 29</fullName>
    </submittedName>
</protein>
<dbReference type="PANTHER" id="PTHR15868:SF0">
    <property type="entry name" value="SIMILAR TO RIKEN CDNA 6430571L13 GENE_ SIMILAR TO G20 PROTEIN"/>
    <property type="match status" value="1"/>
</dbReference>